<sequence>MRPRRRDLILLPQLLPLPPLHRLFAGRHRLTQRLVPHPLPILLFDLEVHALRLREHLVAQLAPAPEFGCVELGEPERQELELAGLRQPGLVVPGDQLGIRSVVPPLRARGLDPRLQQRPHRLLGHQRPEAAGAQAVLLGRHRVVHPVLEDGDGGPHARRRADVRVVLGPHQVRAHHLLLVQQAAVRVEGEGAVRRRGVLVAAVLHGNA</sequence>
<dbReference type="EMBL" id="JAQQWP010000002">
    <property type="protein sequence ID" value="KAK8129346.1"/>
    <property type="molecule type" value="Genomic_DNA"/>
</dbReference>
<proteinExistence type="predicted"/>
<accession>A0AAW0R6A5</accession>
<evidence type="ECO:0000313" key="1">
    <source>
        <dbReference type="EMBL" id="KAK8129346.1"/>
    </source>
</evidence>
<dbReference type="AlphaFoldDB" id="A0AAW0R6A5"/>
<protein>
    <recommendedName>
        <fullName evidence="3">Secreted protein</fullName>
    </recommendedName>
</protein>
<name>A0AAW0R6A5_9PEZI</name>
<evidence type="ECO:0008006" key="3">
    <source>
        <dbReference type="Google" id="ProtNLM"/>
    </source>
</evidence>
<dbReference type="Proteomes" id="UP001392437">
    <property type="component" value="Unassembled WGS sequence"/>
</dbReference>
<keyword evidence="2" id="KW-1185">Reference proteome</keyword>
<organism evidence="1 2">
    <name type="scientific">Apiospora kogelbergensis</name>
    <dbReference type="NCBI Taxonomy" id="1337665"/>
    <lineage>
        <taxon>Eukaryota</taxon>
        <taxon>Fungi</taxon>
        <taxon>Dikarya</taxon>
        <taxon>Ascomycota</taxon>
        <taxon>Pezizomycotina</taxon>
        <taxon>Sordariomycetes</taxon>
        <taxon>Xylariomycetidae</taxon>
        <taxon>Amphisphaeriales</taxon>
        <taxon>Apiosporaceae</taxon>
        <taxon>Apiospora</taxon>
    </lineage>
</organism>
<reference evidence="1 2" key="1">
    <citation type="submission" date="2023-01" db="EMBL/GenBank/DDBJ databases">
        <title>Analysis of 21 Apiospora genomes using comparative genomics revels a genus with tremendous synthesis potential of carbohydrate active enzymes and secondary metabolites.</title>
        <authorList>
            <person name="Sorensen T."/>
        </authorList>
    </citation>
    <scope>NUCLEOTIDE SEQUENCE [LARGE SCALE GENOMIC DNA]</scope>
    <source>
        <strain evidence="1 2">CBS 117206</strain>
    </source>
</reference>
<evidence type="ECO:0000313" key="2">
    <source>
        <dbReference type="Proteomes" id="UP001392437"/>
    </source>
</evidence>
<comment type="caution">
    <text evidence="1">The sequence shown here is derived from an EMBL/GenBank/DDBJ whole genome shotgun (WGS) entry which is preliminary data.</text>
</comment>
<gene>
    <name evidence="1" type="ORF">PG999_001726</name>
</gene>